<dbReference type="Proteomes" id="UP000076079">
    <property type="component" value="Chromosome"/>
</dbReference>
<dbReference type="EC" id="2.1.1.72" evidence="2 8"/>
<dbReference type="GO" id="GO:0006298">
    <property type="term" value="P:mismatch repair"/>
    <property type="evidence" value="ECO:0007669"/>
    <property type="project" value="TreeGrafter"/>
</dbReference>
<feature type="binding site" evidence="7">
    <location>
        <position position="58"/>
    </location>
    <ligand>
        <name>S-adenosyl-L-methionine</name>
        <dbReference type="ChEBI" id="CHEBI:59789"/>
    </ligand>
</feature>
<feature type="binding site" evidence="7">
    <location>
        <position position="12"/>
    </location>
    <ligand>
        <name>S-adenosyl-L-methionine</name>
        <dbReference type="ChEBI" id="CHEBI:59789"/>
    </ligand>
</feature>
<reference evidence="9 10" key="1">
    <citation type="journal article" date="2016" name="Genome Announc.">
        <title>First Complete Genome Sequence of a Subdivision 6 Acidobacterium Strain.</title>
        <authorList>
            <person name="Huang S."/>
            <person name="Vieira S."/>
            <person name="Bunk B."/>
            <person name="Riedel T."/>
            <person name="Sproer C."/>
            <person name="Overmann J."/>
        </authorList>
    </citation>
    <scope>NUCLEOTIDE SEQUENCE [LARGE SCALE GENOMIC DNA]</scope>
    <source>
        <strain evidence="10">DSM 100886 HEG_-6_39</strain>
    </source>
</reference>
<evidence type="ECO:0000313" key="10">
    <source>
        <dbReference type="Proteomes" id="UP000076079"/>
    </source>
</evidence>
<sequence>MDPPPLTPPLKWAGGKRWQLPVLRPLWAGYQHRRLVEPFCGGLAVPLGLRPATALLNDLNPHLVNFYRWVQRGLSVDVALENVRDLYYAHRTRFNALLEVGGGDTAEASLFYFLNRTGYNGLCRFNRRNQFNVPFGRYRSIPYVSDLHGYRDALRSWSFTCVEFDAMPLAPDDFVYADPPYDVEFRQYAARGFSWDDQVRTAQFLAAHPGPVVLANQATPRILALYESLGYTLRLLDAPRRISCDGNRTPAREVLALRNL</sequence>
<keyword evidence="3 8" id="KW-0489">Methyltransferase</keyword>
<evidence type="ECO:0000256" key="3">
    <source>
        <dbReference type="ARBA" id="ARBA00022603"/>
    </source>
</evidence>
<dbReference type="AlphaFoldDB" id="A0A143PUV4"/>
<evidence type="ECO:0000256" key="2">
    <source>
        <dbReference type="ARBA" id="ARBA00011900"/>
    </source>
</evidence>
<dbReference type="GO" id="GO:0009007">
    <property type="term" value="F:site-specific DNA-methyltransferase (adenine-specific) activity"/>
    <property type="evidence" value="ECO:0007669"/>
    <property type="project" value="UniProtKB-UniRule"/>
</dbReference>
<accession>A0A143PUV4</accession>
<dbReference type="KEGG" id="abac:LuPra_05803"/>
<keyword evidence="4 8" id="KW-0808">Transferase</keyword>
<keyword evidence="5 8" id="KW-0949">S-adenosyl-L-methionine</keyword>
<reference evidence="10" key="2">
    <citation type="submission" date="2016-04" db="EMBL/GenBank/DDBJ databases">
        <title>First Complete Genome Sequence of a Subdivision 6 Acidobacterium.</title>
        <authorList>
            <person name="Huang S."/>
            <person name="Vieira S."/>
            <person name="Bunk B."/>
            <person name="Riedel T."/>
            <person name="Sproeer C."/>
            <person name="Overmann J."/>
        </authorList>
    </citation>
    <scope>NUCLEOTIDE SEQUENCE [LARGE SCALE GENOMIC DNA]</scope>
    <source>
        <strain evidence="10">DSM 100886 HEG_-6_39</strain>
    </source>
</reference>
<dbReference type="InterPro" id="IPR002052">
    <property type="entry name" value="DNA_methylase_N6_adenine_CS"/>
</dbReference>
<evidence type="ECO:0000256" key="7">
    <source>
        <dbReference type="PIRSR" id="PIRSR000398-1"/>
    </source>
</evidence>
<comment type="similarity">
    <text evidence="1 8">Belongs to the N(4)/N(6)-methyltransferase family.</text>
</comment>
<dbReference type="NCBIfam" id="TIGR00571">
    <property type="entry name" value="dam"/>
    <property type="match status" value="1"/>
</dbReference>
<dbReference type="GO" id="GO:0043565">
    <property type="term" value="F:sequence-specific DNA binding"/>
    <property type="evidence" value="ECO:0007669"/>
    <property type="project" value="TreeGrafter"/>
</dbReference>
<dbReference type="SUPFAM" id="SSF53335">
    <property type="entry name" value="S-adenosyl-L-methionine-dependent methyltransferases"/>
    <property type="match status" value="1"/>
</dbReference>
<proteinExistence type="inferred from homology"/>
<protein>
    <recommendedName>
        <fullName evidence="2 8">Site-specific DNA-methyltransferase (adenine-specific)</fullName>
        <ecNumber evidence="2 8">2.1.1.72</ecNumber>
    </recommendedName>
</protein>
<evidence type="ECO:0000256" key="1">
    <source>
        <dbReference type="ARBA" id="ARBA00006594"/>
    </source>
</evidence>
<dbReference type="InterPro" id="IPR023095">
    <property type="entry name" value="Ade_MeTrfase_dom_2"/>
</dbReference>
<comment type="catalytic activity">
    <reaction evidence="6 8">
        <text>a 2'-deoxyadenosine in DNA + S-adenosyl-L-methionine = an N(6)-methyl-2'-deoxyadenosine in DNA + S-adenosyl-L-homocysteine + H(+)</text>
        <dbReference type="Rhea" id="RHEA:15197"/>
        <dbReference type="Rhea" id="RHEA-COMP:12418"/>
        <dbReference type="Rhea" id="RHEA-COMP:12419"/>
        <dbReference type="ChEBI" id="CHEBI:15378"/>
        <dbReference type="ChEBI" id="CHEBI:57856"/>
        <dbReference type="ChEBI" id="CHEBI:59789"/>
        <dbReference type="ChEBI" id="CHEBI:90615"/>
        <dbReference type="ChEBI" id="CHEBI:90616"/>
        <dbReference type="EC" id="2.1.1.72"/>
    </reaction>
</comment>
<dbReference type="PRINTS" id="PR00505">
    <property type="entry name" value="D12N6MTFRASE"/>
</dbReference>
<feature type="binding site" evidence="7">
    <location>
        <position position="16"/>
    </location>
    <ligand>
        <name>S-adenosyl-L-methionine</name>
        <dbReference type="ChEBI" id="CHEBI:59789"/>
    </ligand>
</feature>
<dbReference type="PATRIC" id="fig|1813736.3.peg.6103"/>
<evidence type="ECO:0000256" key="5">
    <source>
        <dbReference type="ARBA" id="ARBA00022691"/>
    </source>
</evidence>
<dbReference type="InterPro" id="IPR029063">
    <property type="entry name" value="SAM-dependent_MTases_sf"/>
</dbReference>
<dbReference type="PANTHER" id="PTHR30481">
    <property type="entry name" value="DNA ADENINE METHYLASE"/>
    <property type="match status" value="1"/>
</dbReference>
<dbReference type="PIRSF" id="PIRSF000398">
    <property type="entry name" value="M_m6A_EcoRV"/>
    <property type="match status" value="1"/>
</dbReference>
<evidence type="ECO:0000256" key="6">
    <source>
        <dbReference type="ARBA" id="ARBA00047942"/>
    </source>
</evidence>
<dbReference type="InterPro" id="IPR012327">
    <property type="entry name" value="MeTrfase_D12"/>
</dbReference>
<gene>
    <name evidence="9" type="primary">dam</name>
    <name evidence="9" type="ORF">LuPra_05803</name>
</gene>
<name>A0A143PUV4_LUTPR</name>
<organism evidence="9 10">
    <name type="scientific">Luteitalea pratensis</name>
    <dbReference type="NCBI Taxonomy" id="1855912"/>
    <lineage>
        <taxon>Bacteria</taxon>
        <taxon>Pseudomonadati</taxon>
        <taxon>Acidobacteriota</taxon>
        <taxon>Vicinamibacteria</taxon>
        <taxon>Vicinamibacterales</taxon>
        <taxon>Vicinamibacteraceae</taxon>
        <taxon>Luteitalea</taxon>
    </lineage>
</organism>
<dbReference type="PROSITE" id="PS00092">
    <property type="entry name" value="N6_MTASE"/>
    <property type="match status" value="1"/>
</dbReference>
<feature type="binding site" evidence="7">
    <location>
        <position position="178"/>
    </location>
    <ligand>
        <name>S-adenosyl-L-methionine</name>
        <dbReference type="ChEBI" id="CHEBI:59789"/>
    </ligand>
</feature>
<dbReference type="GO" id="GO:0009307">
    <property type="term" value="P:DNA restriction-modification system"/>
    <property type="evidence" value="ECO:0007669"/>
    <property type="project" value="InterPro"/>
</dbReference>
<evidence type="ECO:0000256" key="4">
    <source>
        <dbReference type="ARBA" id="ARBA00022679"/>
    </source>
</evidence>
<dbReference type="REBASE" id="150645">
    <property type="entry name" value="M.Aba100886ORF5803P"/>
</dbReference>
<evidence type="ECO:0000313" key="9">
    <source>
        <dbReference type="EMBL" id="AMY12527.1"/>
    </source>
</evidence>
<dbReference type="GO" id="GO:0032259">
    <property type="term" value="P:methylation"/>
    <property type="evidence" value="ECO:0007669"/>
    <property type="project" value="UniProtKB-KW"/>
</dbReference>
<dbReference type="PANTHER" id="PTHR30481:SF3">
    <property type="entry name" value="DNA ADENINE METHYLASE"/>
    <property type="match status" value="1"/>
</dbReference>
<dbReference type="Gene3D" id="3.40.50.150">
    <property type="entry name" value="Vaccinia Virus protein VP39"/>
    <property type="match status" value="1"/>
</dbReference>
<keyword evidence="10" id="KW-1185">Reference proteome</keyword>
<dbReference type="InterPro" id="IPR012263">
    <property type="entry name" value="M_m6A_EcoRV"/>
</dbReference>
<evidence type="ECO:0000256" key="8">
    <source>
        <dbReference type="RuleBase" id="RU361257"/>
    </source>
</evidence>
<dbReference type="Pfam" id="PF02086">
    <property type="entry name" value="MethyltransfD12"/>
    <property type="match status" value="1"/>
</dbReference>
<dbReference type="EMBL" id="CP015136">
    <property type="protein sequence ID" value="AMY12527.1"/>
    <property type="molecule type" value="Genomic_DNA"/>
</dbReference>
<dbReference type="GO" id="GO:1904047">
    <property type="term" value="F:S-adenosyl-L-methionine binding"/>
    <property type="evidence" value="ECO:0007669"/>
    <property type="project" value="TreeGrafter"/>
</dbReference>
<dbReference type="Gene3D" id="1.10.1020.10">
    <property type="entry name" value="Adenine-specific Methyltransferase, Domain 2"/>
    <property type="match status" value="1"/>
</dbReference>